<dbReference type="EMBL" id="BDGG01000002">
    <property type="protein sequence ID" value="GAU94309.1"/>
    <property type="molecule type" value="Genomic_DNA"/>
</dbReference>
<reference evidence="1 2" key="1">
    <citation type="journal article" date="2016" name="Nat. Commun.">
        <title>Extremotolerant tardigrade genome and improved radiotolerance of human cultured cells by tardigrade-unique protein.</title>
        <authorList>
            <person name="Hashimoto T."/>
            <person name="Horikawa D.D."/>
            <person name="Saito Y."/>
            <person name="Kuwahara H."/>
            <person name="Kozuka-Hata H."/>
            <person name="Shin-I T."/>
            <person name="Minakuchi Y."/>
            <person name="Ohishi K."/>
            <person name="Motoyama A."/>
            <person name="Aizu T."/>
            <person name="Enomoto A."/>
            <person name="Kondo K."/>
            <person name="Tanaka S."/>
            <person name="Hara Y."/>
            <person name="Koshikawa S."/>
            <person name="Sagara H."/>
            <person name="Miura T."/>
            <person name="Yokobori S."/>
            <person name="Miyagawa K."/>
            <person name="Suzuki Y."/>
            <person name="Kubo T."/>
            <person name="Oyama M."/>
            <person name="Kohara Y."/>
            <person name="Fujiyama A."/>
            <person name="Arakawa K."/>
            <person name="Katayama T."/>
            <person name="Toyoda A."/>
            <person name="Kunieda T."/>
        </authorList>
    </citation>
    <scope>NUCLEOTIDE SEQUENCE [LARGE SCALE GENOMIC DNA]</scope>
    <source>
        <strain evidence="1 2">YOKOZUNA-1</strain>
    </source>
</reference>
<dbReference type="PANTHER" id="PTHR21329:SF3">
    <property type="entry name" value="PHOSPHATIDYLINOSITOL N-ACETYLGLUCOSAMINYLTRANSFERASE SUBUNIT Q"/>
    <property type="match status" value="1"/>
</dbReference>
<proteinExistence type="predicted"/>
<name>A0A1D1UXF3_RAMVA</name>
<evidence type="ECO:0000313" key="2">
    <source>
        <dbReference type="Proteomes" id="UP000186922"/>
    </source>
</evidence>
<dbReference type="AlphaFoldDB" id="A0A1D1UXF3"/>
<dbReference type="InterPro" id="IPR007720">
    <property type="entry name" value="PigQ/GPI1"/>
</dbReference>
<keyword evidence="2" id="KW-1185">Reference proteome</keyword>
<dbReference type="Pfam" id="PF05024">
    <property type="entry name" value="Gpi1"/>
    <property type="match status" value="1"/>
</dbReference>
<gene>
    <name evidence="1" type="primary">RvY_06105</name>
    <name evidence="1" type="synonym">RvY_06105.3</name>
    <name evidence="1" type="ORF">RvY_06105-3</name>
</gene>
<accession>A0A1D1UXF3</accession>
<dbReference type="PANTHER" id="PTHR21329">
    <property type="entry name" value="PHOSPHATIDYLINOSITOL N-ACETYLGLUCOSAMINYLTRANSFERASE SUBUNIT Q-RELATED"/>
    <property type="match status" value="1"/>
</dbReference>
<dbReference type="GO" id="GO:0006506">
    <property type="term" value="P:GPI anchor biosynthetic process"/>
    <property type="evidence" value="ECO:0007669"/>
    <property type="project" value="InterPro"/>
</dbReference>
<organism evidence="1 2">
    <name type="scientific">Ramazzottius varieornatus</name>
    <name type="common">Water bear</name>
    <name type="synonym">Tardigrade</name>
    <dbReference type="NCBI Taxonomy" id="947166"/>
    <lineage>
        <taxon>Eukaryota</taxon>
        <taxon>Metazoa</taxon>
        <taxon>Ecdysozoa</taxon>
        <taxon>Tardigrada</taxon>
        <taxon>Eutardigrada</taxon>
        <taxon>Parachela</taxon>
        <taxon>Hypsibioidea</taxon>
        <taxon>Ramazzottiidae</taxon>
        <taxon>Ramazzottius</taxon>
    </lineage>
</organism>
<comment type="caution">
    <text evidence="1">The sequence shown here is derived from an EMBL/GenBank/DDBJ whole genome shotgun (WGS) entry which is preliminary data.</text>
</comment>
<protein>
    <submittedName>
        <fullName evidence="1">Uncharacterized protein</fullName>
    </submittedName>
</protein>
<dbReference type="GO" id="GO:0005783">
    <property type="term" value="C:endoplasmic reticulum"/>
    <property type="evidence" value="ECO:0007669"/>
    <property type="project" value="TreeGrafter"/>
</dbReference>
<dbReference type="GO" id="GO:0016020">
    <property type="term" value="C:membrane"/>
    <property type="evidence" value="ECO:0007669"/>
    <property type="project" value="InterPro"/>
</dbReference>
<sequence>MTEEAEDNAMDSWEVRWRHRLDWQKILNISEVVRVLASRCCFFWNLSRYFGKPKPSVPKSASVGSSGKPLFGGSAWKGCCLILDLVLGRCLVSWIMQDGGIHCNNLLGSCLQMLRSGVFNLTGVIDWLMNNPAGLKLNKELAHTLGAFFKHHISLWQSTFCAPGRRSMVIIAKRSERVFKDSFSERLFLEDENRRSGR</sequence>
<dbReference type="STRING" id="947166.A0A1D1UXF3"/>
<evidence type="ECO:0000313" key="1">
    <source>
        <dbReference type="EMBL" id="GAU94309.1"/>
    </source>
</evidence>
<dbReference type="OrthoDB" id="70250at2759"/>
<dbReference type="Proteomes" id="UP000186922">
    <property type="component" value="Unassembled WGS sequence"/>
</dbReference>